<dbReference type="EMBL" id="JAGGLG010000037">
    <property type="protein sequence ID" value="MBP2019868.1"/>
    <property type="molecule type" value="Genomic_DNA"/>
</dbReference>
<sequence>MAVRGWFTVRVDLVSGAGLRFAPQPGRIFLVGPTHTFLDLATAIDLGFARWDLSHLHEFRFADGRCFGIPDDENPLAVRDYQTVRVGAEVRRGERFAYIFDFGANWHHQCSVLSSNLDPLEVLGTVPSQPTPIWGWGWIPDQYARRSYEQEA</sequence>
<dbReference type="InterPro" id="IPR024047">
    <property type="entry name" value="MM3350-like_sf"/>
</dbReference>
<name>A0ABS4JWF8_9FIRM</name>
<evidence type="ECO:0000313" key="3">
    <source>
        <dbReference type="Proteomes" id="UP001519289"/>
    </source>
</evidence>
<gene>
    <name evidence="2" type="ORF">J2Z79_003310</name>
</gene>
<comment type="caution">
    <text evidence="2">The sequence shown here is derived from an EMBL/GenBank/DDBJ whole genome shotgun (WGS) entry which is preliminary data.</text>
</comment>
<feature type="domain" description="Plasmid pRiA4b Orf3-like" evidence="1">
    <location>
        <begin position="27"/>
        <end position="112"/>
    </location>
</feature>
<dbReference type="SUPFAM" id="SSF159941">
    <property type="entry name" value="MM3350-like"/>
    <property type="match status" value="1"/>
</dbReference>
<reference evidence="2 3" key="1">
    <citation type="submission" date="2021-03" db="EMBL/GenBank/DDBJ databases">
        <title>Genomic Encyclopedia of Type Strains, Phase IV (KMG-IV): sequencing the most valuable type-strain genomes for metagenomic binning, comparative biology and taxonomic classification.</title>
        <authorList>
            <person name="Goeker M."/>
        </authorList>
    </citation>
    <scope>NUCLEOTIDE SEQUENCE [LARGE SCALE GENOMIC DNA]</scope>
    <source>
        <strain evidence="2 3">DSM 27138</strain>
    </source>
</reference>
<evidence type="ECO:0000259" key="1">
    <source>
        <dbReference type="Pfam" id="PF07929"/>
    </source>
</evidence>
<dbReference type="Gene3D" id="3.10.290.30">
    <property type="entry name" value="MM3350-like"/>
    <property type="match status" value="1"/>
</dbReference>
<dbReference type="Proteomes" id="UP001519289">
    <property type="component" value="Unassembled WGS sequence"/>
</dbReference>
<organism evidence="2 3">
    <name type="scientific">Symbiobacterium terraclitae</name>
    <dbReference type="NCBI Taxonomy" id="557451"/>
    <lineage>
        <taxon>Bacteria</taxon>
        <taxon>Bacillati</taxon>
        <taxon>Bacillota</taxon>
        <taxon>Clostridia</taxon>
        <taxon>Eubacteriales</taxon>
        <taxon>Symbiobacteriaceae</taxon>
        <taxon>Symbiobacterium</taxon>
    </lineage>
</organism>
<keyword evidence="3" id="KW-1185">Reference proteome</keyword>
<proteinExistence type="predicted"/>
<protein>
    <recommendedName>
        <fullName evidence="1">Plasmid pRiA4b Orf3-like domain-containing protein</fullName>
    </recommendedName>
</protein>
<dbReference type="InterPro" id="IPR012912">
    <property type="entry name" value="Plasmid_pRiA4b_Orf3-like"/>
</dbReference>
<dbReference type="Pfam" id="PF07929">
    <property type="entry name" value="PRiA4_ORF3"/>
    <property type="match status" value="1"/>
</dbReference>
<dbReference type="RefSeq" id="WP_209467971.1">
    <property type="nucleotide sequence ID" value="NZ_JAGGLG010000037.1"/>
</dbReference>
<accession>A0ABS4JWF8</accession>
<evidence type="ECO:0000313" key="2">
    <source>
        <dbReference type="EMBL" id="MBP2019868.1"/>
    </source>
</evidence>